<sequence>MPPNPVRASARSSISWDSGPAFEDTSTLVLTIHSYSLDLRVFEIPDSVKGSVDWATVARVQEQPDSTAEKPILKWSHIIDSRPPPKAEALPDVGTFTILDETHVAEEGIMYNPKTGANQSYVEVWERFPGAVDQDFVVLETLDGTGFLGRVGARALGLRRSYQGHLTAWRAEKPREDDTRWNILFHQVEGGLDLPLLPAESPIALGWKLGDSISLGGLEFIVKVVGGSGEPSLSLSK</sequence>
<organism evidence="1 2">
    <name type="scientific">Violaceomyces palustris</name>
    <dbReference type="NCBI Taxonomy" id="1673888"/>
    <lineage>
        <taxon>Eukaryota</taxon>
        <taxon>Fungi</taxon>
        <taxon>Dikarya</taxon>
        <taxon>Basidiomycota</taxon>
        <taxon>Ustilaginomycotina</taxon>
        <taxon>Ustilaginomycetes</taxon>
        <taxon>Violaceomycetales</taxon>
        <taxon>Violaceomycetaceae</taxon>
        <taxon>Violaceomyces</taxon>
    </lineage>
</organism>
<protein>
    <submittedName>
        <fullName evidence="1">Uncharacterized protein</fullName>
    </submittedName>
</protein>
<reference evidence="1 2" key="1">
    <citation type="journal article" date="2018" name="Mol. Biol. Evol.">
        <title>Broad Genomic Sampling Reveals a Smut Pathogenic Ancestry of the Fungal Clade Ustilaginomycotina.</title>
        <authorList>
            <person name="Kijpornyongpan T."/>
            <person name="Mondo S.J."/>
            <person name="Barry K."/>
            <person name="Sandor L."/>
            <person name="Lee J."/>
            <person name="Lipzen A."/>
            <person name="Pangilinan J."/>
            <person name="LaButti K."/>
            <person name="Hainaut M."/>
            <person name="Henrissat B."/>
            <person name="Grigoriev I.V."/>
            <person name="Spatafora J.W."/>
            <person name="Aime M.C."/>
        </authorList>
    </citation>
    <scope>NUCLEOTIDE SEQUENCE [LARGE SCALE GENOMIC DNA]</scope>
    <source>
        <strain evidence="1 2">SA 807</strain>
    </source>
</reference>
<accession>A0ACD0NSU9</accession>
<evidence type="ECO:0000313" key="1">
    <source>
        <dbReference type="EMBL" id="PWN48810.1"/>
    </source>
</evidence>
<gene>
    <name evidence="1" type="ORF">IE53DRAFT_363614</name>
</gene>
<keyword evidence="2" id="KW-1185">Reference proteome</keyword>
<proteinExistence type="predicted"/>
<evidence type="ECO:0000313" key="2">
    <source>
        <dbReference type="Proteomes" id="UP000245626"/>
    </source>
</evidence>
<name>A0ACD0NSU9_9BASI</name>
<dbReference type="Proteomes" id="UP000245626">
    <property type="component" value="Unassembled WGS sequence"/>
</dbReference>
<dbReference type="EMBL" id="KZ820139">
    <property type="protein sequence ID" value="PWN48810.1"/>
    <property type="molecule type" value="Genomic_DNA"/>
</dbReference>